<feature type="region of interest" description="Disordered" evidence="1">
    <location>
        <begin position="554"/>
        <end position="582"/>
    </location>
</feature>
<protein>
    <recommendedName>
        <fullName evidence="4">F-box domain-containing protein</fullName>
    </recommendedName>
</protein>
<reference evidence="2 3" key="1">
    <citation type="submission" date="2021-08" db="EMBL/GenBank/DDBJ databases">
        <title>Draft Genome Sequence of Phanerochaete sordida strain YK-624.</title>
        <authorList>
            <person name="Mori T."/>
            <person name="Dohra H."/>
            <person name="Suzuki T."/>
            <person name="Kawagishi H."/>
            <person name="Hirai H."/>
        </authorList>
    </citation>
    <scope>NUCLEOTIDE SEQUENCE [LARGE SCALE GENOMIC DNA]</scope>
    <source>
        <strain evidence="2 3">YK-624</strain>
    </source>
</reference>
<sequence length="595" mass="67059">MNKKSLADSIDPTNNPYFAPTDGRCLINDLPTELLSQIFVVGADSELDPATHDEDEDDDYSDGSLSSLDSGSRAGSPSTSKASEASFGSSFERHLPFELLVSRVCTRWRAVAVETPTLWTNIEFQEPFNLDRAREYVRRAKGAPLDISIDCTVEEDEMLDDEAEWLDEATVAGKPHFVALREVLDLLKPHVEQWKTLELMVSHYLLMQHALTVFASCSGAPILEVMGLYHYEDSEESERFVPPQYKEQDFVLFQNNLPKIKEVALWGVHVDWPKTTFLSELHDIEFAYHALDVRPSYFDFQRILKSSPRLQTLTLCQSGPAGMPVDWLESVKTAMNLPPEKPPTESLLDITLPSVANLVLAFLSPDYVLALLDHIRLPSVMSLALDFEQDEYTPVLARLAEPAAGTSKSVFAGIEALKLSGLPCSHVPTLVAAAGALQNMKQLSINFTHVDYLWLDLLIAPEAIPEAGLAPGTSFFPRLEALSVTAIDGATVRDIVEKRRAIGRPLKEVYLNREEQLWPEDQTWLRENLEVFELFEGSDDEDVIDEVDDILDLDDVDEEDIMEDDQDENWTDDDDFDEDFDDDEDEEFDVMFNMR</sequence>
<feature type="region of interest" description="Disordered" evidence="1">
    <location>
        <begin position="1"/>
        <end position="22"/>
    </location>
</feature>
<evidence type="ECO:0000256" key="1">
    <source>
        <dbReference type="SAM" id="MobiDB-lite"/>
    </source>
</evidence>
<evidence type="ECO:0000313" key="2">
    <source>
        <dbReference type="EMBL" id="GJE97153.1"/>
    </source>
</evidence>
<feature type="compositionally biased region" description="Polar residues" evidence="1">
    <location>
        <begin position="73"/>
        <end position="85"/>
    </location>
</feature>
<feature type="compositionally biased region" description="Low complexity" evidence="1">
    <location>
        <begin position="62"/>
        <end position="72"/>
    </location>
</feature>
<evidence type="ECO:0008006" key="4">
    <source>
        <dbReference type="Google" id="ProtNLM"/>
    </source>
</evidence>
<comment type="caution">
    <text evidence="2">The sequence shown here is derived from an EMBL/GenBank/DDBJ whole genome shotgun (WGS) entry which is preliminary data.</text>
</comment>
<accession>A0A9P3LJC2</accession>
<gene>
    <name evidence="2" type="ORF">PsYK624_133650</name>
</gene>
<proteinExistence type="predicted"/>
<name>A0A9P3LJC2_9APHY</name>
<keyword evidence="3" id="KW-1185">Reference proteome</keyword>
<feature type="region of interest" description="Disordered" evidence="1">
    <location>
        <begin position="46"/>
        <end position="85"/>
    </location>
</feature>
<dbReference type="AlphaFoldDB" id="A0A9P3LJC2"/>
<evidence type="ECO:0000313" key="3">
    <source>
        <dbReference type="Proteomes" id="UP000703269"/>
    </source>
</evidence>
<dbReference type="OrthoDB" id="3341212at2759"/>
<organism evidence="2 3">
    <name type="scientific">Phanerochaete sordida</name>
    <dbReference type="NCBI Taxonomy" id="48140"/>
    <lineage>
        <taxon>Eukaryota</taxon>
        <taxon>Fungi</taxon>
        <taxon>Dikarya</taxon>
        <taxon>Basidiomycota</taxon>
        <taxon>Agaricomycotina</taxon>
        <taxon>Agaricomycetes</taxon>
        <taxon>Polyporales</taxon>
        <taxon>Phanerochaetaceae</taxon>
        <taxon>Phanerochaete</taxon>
    </lineage>
</organism>
<dbReference type="Proteomes" id="UP000703269">
    <property type="component" value="Unassembled WGS sequence"/>
</dbReference>
<dbReference type="EMBL" id="BPQB01000068">
    <property type="protein sequence ID" value="GJE97153.1"/>
    <property type="molecule type" value="Genomic_DNA"/>
</dbReference>